<reference evidence="2" key="1">
    <citation type="submission" date="2020-11" db="EMBL/GenBank/DDBJ databases">
        <authorList>
            <consortium name="DOE Joint Genome Institute"/>
            <person name="Ahrendt S."/>
            <person name="Riley R."/>
            <person name="Andreopoulos W."/>
            <person name="Labutti K."/>
            <person name="Pangilinan J."/>
            <person name="Ruiz-Duenas F.J."/>
            <person name="Barrasa J.M."/>
            <person name="Sanchez-Garcia M."/>
            <person name="Camarero S."/>
            <person name="Miyauchi S."/>
            <person name="Serrano A."/>
            <person name="Linde D."/>
            <person name="Babiker R."/>
            <person name="Drula E."/>
            <person name="Ayuso-Fernandez I."/>
            <person name="Pacheco R."/>
            <person name="Padilla G."/>
            <person name="Ferreira P."/>
            <person name="Barriuso J."/>
            <person name="Kellner H."/>
            <person name="Castanera R."/>
            <person name="Alfaro M."/>
            <person name="Ramirez L."/>
            <person name="Pisabarro A.G."/>
            <person name="Kuo A."/>
            <person name="Tritt A."/>
            <person name="Lipzen A."/>
            <person name="He G."/>
            <person name="Yan M."/>
            <person name="Ng V."/>
            <person name="Cullen D."/>
            <person name="Martin F."/>
            <person name="Rosso M.-N."/>
            <person name="Henrissat B."/>
            <person name="Hibbett D."/>
            <person name="Martinez A.T."/>
            <person name="Grigoriev I.V."/>
        </authorList>
    </citation>
    <scope>NUCLEOTIDE SEQUENCE</scope>
    <source>
        <strain evidence="2">CIRM-BRFM 674</strain>
    </source>
</reference>
<protein>
    <recommendedName>
        <fullName evidence="1">DUF6593 domain-containing protein</fullName>
    </recommendedName>
</protein>
<gene>
    <name evidence="2" type="ORF">BDN70DRAFT_880213</name>
</gene>
<sequence length="210" mass="24243">MFSWDESQATLVNPQPTYELELTKTSVLNNVLRLDGQPRFLISTVDAAAAITKITDLSTNQLLVTIRRRALLPDDIKFTYHYDGEAVKMKEWLREEQSEDGHTQWMIDTPMGSYIWRIQVTLRLSLCPINDIDNPIAWVKHETPTSPITALVLKRGTESFMDEILAGFLILELKLRMKEKEMTKAFGWNANKRYVLGTMYADTGNFNRRQ</sequence>
<dbReference type="InterPro" id="IPR046528">
    <property type="entry name" value="DUF6593"/>
</dbReference>
<accession>A0A9P6D028</accession>
<dbReference type="AlphaFoldDB" id="A0A9P6D028"/>
<organism evidence="2 3">
    <name type="scientific">Pholiota conissans</name>
    <dbReference type="NCBI Taxonomy" id="109636"/>
    <lineage>
        <taxon>Eukaryota</taxon>
        <taxon>Fungi</taxon>
        <taxon>Dikarya</taxon>
        <taxon>Basidiomycota</taxon>
        <taxon>Agaricomycotina</taxon>
        <taxon>Agaricomycetes</taxon>
        <taxon>Agaricomycetidae</taxon>
        <taxon>Agaricales</taxon>
        <taxon>Agaricineae</taxon>
        <taxon>Strophariaceae</taxon>
        <taxon>Pholiota</taxon>
    </lineage>
</organism>
<evidence type="ECO:0000313" key="3">
    <source>
        <dbReference type="Proteomes" id="UP000807469"/>
    </source>
</evidence>
<name>A0A9P6D028_9AGAR</name>
<feature type="domain" description="DUF6593" evidence="1">
    <location>
        <begin position="27"/>
        <end position="177"/>
    </location>
</feature>
<evidence type="ECO:0000313" key="2">
    <source>
        <dbReference type="EMBL" id="KAF9478253.1"/>
    </source>
</evidence>
<evidence type="ECO:0000259" key="1">
    <source>
        <dbReference type="Pfam" id="PF20236"/>
    </source>
</evidence>
<proteinExistence type="predicted"/>
<dbReference type="EMBL" id="MU155239">
    <property type="protein sequence ID" value="KAF9478253.1"/>
    <property type="molecule type" value="Genomic_DNA"/>
</dbReference>
<keyword evidence="3" id="KW-1185">Reference proteome</keyword>
<dbReference type="Pfam" id="PF20236">
    <property type="entry name" value="DUF6593"/>
    <property type="match status" value="1"/>
</dbReference>
<comment type="caution">
    <text evidence="2">The sequence shown here is derived from an EMBL/GenBank/DDBJ whole genome shotgun (WGS) entry which is preliminary data.</text>
</comment>
<dbReference type="OrthoDB" id="3256331at2759"/>
<dbReference type="Proteomes" id="UP000807469">
    <property type="component" value="Unassembled WGS sequence"/>
</dbReference>